<evidence type="ECO:0000256" key="8">
    <source>
        <dbReference type="ARBA" id="ARBA00022989"/>
    </source>
</evidence>
<dbReference type="HAMAP" id="MF_00276">
    <property type="entry name" value="KdpC"/>
    <property type="match status" value="1"/>
</dbReference>
<comment type="subcellular location">
    <subcellularLocation>
        <location evidence="11">Cell membrane</location>
        <topology evidence="11">Single-pass membrane protein</topology>
    </subcellularLocation>
</comment>
<dbReference type="Proteomes" id="UP001501447">
    <property type="component" value="Unassembled WGS sequence"/>
</dbReference>
<dbReference type="PIRSF" id="PIRSF001296">
    <property type="entry name" value="K_ATPase_KdpC"/>
    <property type="match status" value="1"/>
</dbReference>
<comment type="subunit">
    <text evidence="11">The system is composed of three essential subunits: KdpA, KdpB and KdpC.</text>
</comment>
<dbReference type="InterPro" id="IPR003820">
    <property type="entry name" value="KdpC"/>
</dbReference>
<proteinExistence type="inferred from homology"/>
<evidence type="ECO:0000313" key="14">
    <source>
        <dbReference type="Proteomes" id="UP001501447"/>
    </source>
</evidence>
<gene>
    <name evidence="11" type="primary">kdpC</name>
    <name evidence="13" type="ORF">GCM10009863_45780</name>
</gene>
<keyword evidence="2 11" id="KW-1003">Cell membrane</keyword>
<evidence type="ECO:0000256" key="11">
    <source>
        <dbReference type="HAMAP-Rule" id="MF_00276"/>
    </source>
</evidence>
<comment type="caution">
    <text evidence="13">The sequence shown here is derived from an EMBL/GenBank/DDBJ whole genome shotgun (WGS) entry which is preliminary data.</text>
</comment>
<name>A0ABP6CT96_9ACTN</name>
<keyword evidence="9 11" id="KW-0406">Ion transport</keyword>
<keyword evidence="4 11" id="KW-0812">Transmembrane</keyword>
<accession>A0ABP6CT96</accession>
<evidence type="ECO:0000256" key="1">
    <source>
        <dbReference type="ARBA" id="ARBA00022448"/>
    </source>
</evidence>
<protein>
    <recommendedName>
        <fullName evidence="11">Potassium-transporting ATPase KdpC subunit</fullName>
    </recommendedName>
    <alternativeName>
        <fullName evidence="11">ATP phosphohydrolase [potassium-transporting] C chain</fullName>
    </alternativeName>
    <alternativeName>
        <fullName evidence="11">Potassium-binding and translocating subunit C</fullName>
    </alternativeName>
    <alternativeName>
        <fullName evidence="11">Potassium-translocating ATPase C chain</fullName>
    </alternativeName>
</protein>
<feature type="region of interest" description="Disordered" evidence="12">
    <location>
        <begin position="1"/>
        <end position="37"/>
    </location>
</feature>
<dbReference type="NCBIfam" id="NF001454">
    <property type="entry name" value="PRK00315.1"/>
    <property type="match status" value="1"/>
</dbReference>
<evidence type="ECO:0000313" key="13">
    <source>
        <dbReference type="EMBL" id="GAA2625874.1"/>
    </source>
</evidence>
<feature type="transmembrane region" description="Helical" evidence="11">
    <location>
        <begin position="43"/>
        <end position="65"/>
    </location>
</feature>
<keyword evidence="8 11" id="KW-1133">Transmembrane helix</keyword>
<dbReference type="Pfam" id="PF02669">
    <property type="entry name" value="KdpC"/>
    <property type="match status" value="1"/>
</dbReference>
<comment type="function">
    <text evidence="11">Part of the high-affinity ATP-driven potassium transport (or Kdp) system, which catalyzes the hydrolysis of ATP coupled with the electrogenic transport of potassium into the cytoplasm. This subunit acts as a catalytic chaperone that increases the ATP-binding affinity of the ATP-hydrolyzing subunit KdpB by the formation of a transient KdpB/KdpC/ATP ternary complex.</text>
</comment>
<evidence type="ECO:0000256" key="3">
    <source>
        <dbReference type="ARBA" id="ARBA00022538"/>
    </source>
</evidence>
<sequence>MPHSSGGRPPYQPDASAPDIPAPDSSPRRAPARHTSVRNSGRVLWAALRALLVLTVICGVLYPLAVTGVAQAAFHDQANGSPVRAGGKEVGSSLIGQSWNRPGSHKPDPRYFQGRPSHSGYDPRATGSSQLGADDPRLVKAVREARHQVARFNGVPESQVPKDAVTGSSSAIDPHISAGYARIQVARVARENGLAPGAVRELVAAHTDGRAAGFLGAPHVNVLELNVAVREAASR</sequence>
<keyword evidence="6 11" id="KW-0067">ATP-binding</keyword>
<dbReference type="EMBL" id="BAAARJ010000015">
    <property type="protein sequence ID" value="GAA2625874.1"/>
    <property type="molecule type" value="Genomic_DNA"/>
</dbReference>
<comment type="similarity">
    <text evidence="11">Belongs to the KdpC family.</text>
</comment>
<evidence type="ECO:0000256" key="12">
    <source>
        <dbReference type="SAM" id="MobiDB-lite"/>
    </source>
</evidence>
<dbReference type="PANTHER" id="PTHR30042">
    <property type="entry name" value="POTASSIUM-TRANSPORTING ATPASE C CHAIN"/>
    <property type="match status" value="1"/>
</dbReference>
<evidence type="ECO:0000256" key="2">
    <source>
        <dbReference type="ARBA" id="ARBA00022475"/>
    </source>
</evidence>
<keyword evidence="10 11" id="KW-0472">Membrane</keyword>
<feature type="region of interest" description="Disordered" evidence="12">
    <location>
        <begin position="79"/>
        <end position="134"/>
    </location>
</feature>
<evidence type="ECO:0000256" key="10">
    <source>
        <dbReference type="ARBA" id="ARBA00023136"/>
    </source>
</evidence>
<dbReference type="PANTHER" id="PTHR30042:SF2">
    <property type="entry name" value="POTASSIUM-TRANSPORTING ATPASE KDPC SUBUNIT"/>
    <property type="match status" value="1"/>
</dbReference>
<keyword evidence="7 11" id="KW-0630">Potassium</keyword>
<evidence type="ECO:0000256" key="4">
    <source>
        <dbReference type="ARBA" id="ARBA00022692"/>
    </source>
</evidence>
<keyword evidence="14" id="KW-1185">Reference proteome</keyword>
<evidence type="ECO:0000256" key="5">
    <source>
        <dbReference type="ARBA" id="ARBA00022741"/>
    </source>
</evidence>
<dbReference type="RefSeq" id="WP_344568211.1">
    <property type="nucleotide sequence ID" value="NZ_BAAARJ010000015.1"/>
</dbReference>
<keyword evidence="5 11" id="KW-0547">Nucleotide-binding</keyword>
<feature type="compositionally biased region" description="Low complexity" evidence="12">
    <location>
        <begin position="13"/>
        <end position="29"/>
    </location>
</feature>
<keyword evidence="3 11" id="KW-0633">Potassium transport</keyword>
<organism evidence="13 14">
    <name type="scientific">Streptomyces axinellae</name>
    <dbReference type="NCBI Taxonomy" id="552788"/>
    <lineage>
        <taxon>Bacteria</taxon>
        <taxon>Bacillati</taxon>
        <taxon>Actinomycetota</taxon>
        <taxon>Actinomycetes</taxon>
        <taxon>Kitasatosporales</taxon>
        <taxon>Streptomycetaceae</taxon>
        <taxon>Streptomyces</taxon>
    </lineage>
</organism>
<evidence type="ECO:0000256" key="7">
    <source>
        <dbReference type="ARBA" id="ARBA00022958"/>
    </source>
</evidence>
<evidence type="ECO:0000256" key="9">
    <source>
        <dbReference type="ARBA" id="ARBA00023065"/>
    </source>
</evidence>
<evidence type="ECO:0000256" key="6">
    <source>
        <dbReference type="ARBA" id="ARBA00022840"/>
    </source>
</evidence>
<keyword evidence="1 11" id="KW-0813">Transport</keyword>
<reference evidence="14" key="1">
    <citation type="journal article" date="2019" name="Int. J. Syst. Evol. Microbiol.">
        <title>The Global Catalogue of Microorganisms (GCM) 10K type strain sequencing project: providing services to taxonomists for standard genome sequencing and annotation.</title>
        <authorList>
            <consortium name="The Broad Institute Genomics Platform"/>
            <consortium name="The Broad Institute Genome Sequencing Center for Infectious Disease"/>
            <person name="Wu L."/>
            <person name="Ma J."/>
        </authorList>
    </citation>
    <scope>NUCLEOTIDE SEQUENCE [LARGE SCALE GENOMIC DNA]</scope>
    <source>
        <strain evidence="14">JCM 16373</strain>
    </source>
</reference>